<evidence type="ECO:0000313" key="1">
    <source>
        <dbReference type="EMBL" id="GAK30999.1"/>
    </source>
</evidence>
<protein>
    <submittedName>
        <fullName evidence="1">Uncharacterized protein</fullName>
    </submittedName>
</protein>
<dbReference type="AlphaFoldDB" id="A0A069CU18"/>
<keyword evidence="2" id="KW-1185">Reference proteome</keyword>
<dbReference type="RefSeq" id="WP_027699051.1">
    <property type="nucleotide sequence ID" value="NZ_DF820489.1"/>
</dbReference>
<gene>
    <name evidence="1" type="ORF">WOSG25_061290</name>
</gene>
<dbReference type="EMBL" id="DF820489">
    <property type="protein sequence ID" value="GAK30999.1"/>
    <property type="molecule type" value="Genomic_DNA"/>
</dbReference>
<sequence length="201" mass="23041">MTVDYRDDTHIVNGEININQNKLSPEIIKLANYIRTKMYGVDVRESMALAVELAGNIFADDQDSYKQLEHKVDQLAQDWQDDTDNIKRQYDGDINKYVDEFHKAIAGVTADSEVIDARKSLDGTEHTVLKERLDAIELANIQHRPMNKKFAYDYLLQVVDLTTGGKDISYKVLGQTIDTDEIKLAYRTLRTTDISIERKVQ</sequence>
<dbReference type="STRING" id="1329250.WOSG25_061290"/>
<dbReference type="OrthoDB" id="2151928at2"/>
<name>A0A069CU18_WEIOS</name>
<reference evidence="2" key="1">
    <citation type="journal article" date="2014" name="Genome Announc.">
        <title>Draft genome sequence of Weissella oryzae SG25T, isolated from fermented rice grains.</title>
        <authorList>
            <person name="Tanizawa Y."/>
            <person name="Fujisawa T."/>
            <person name="Mochizuki T."/>
            <person name="Kaminuma E."/>
            <person name="Suzuki Y."/>
            <person name="Nakamura Y."/>
            <person name="Tohno M."/>
        </authorList>
    </citation>
    <scope>NUCLEOTIDE SEQUENCE [LARGE SCALE GENOMIC DNA]</scope>
    <source>
        <strain evidence="2">DSM 25784 / JCM 18191 / LMG 30913 / SG25</strain>
    </source>
</reference>
<dbReference type="Proteomes" id="UP000030643">
    <property type="component" value="Unassembled WGS sequence"/>
</dbReference>
<organism evidence="1 2">
    <name type="scientific">Weissella oryzae (strain DSM 25784 / JCM 18191 / LMG 30913 / SG25)</name>
    <dbReference type="NCBI Taxonomy" id="1329250"/>
    <lineage>
        <taxon>Bacteria</taxon>
        <taxon>Bacillati</taxon>
        <taxon>Bacillota</taxon>
        <taxon>Bacilli</taxon>
        <taxon>Lactobacillales</taxon>
        <taxon>Lactobacillaceae</taxon>
        <taxon>Weissella</taxon>
    </lineage>
</organism>
<accession>A0A069CU18</accession>
<proteinExistence type="predicted"/>
<evidence type="ECO:0000313" key="2">
    <source>
        <dbReference type="Proteomes" id="UP000030643"/>
    </source>
</evidence>